<keyword evidence="2" id="KW-1185">Reference proteome</keyword>
<dbReference type="AlphaFoldDB" id="A0A9R1VLR0"/>
<comment type="caution">
    <text evidence="1">The sequence shown here is derived from an EMBL/GenBank/DDBJ whole genome shotgun (WGS) entry which is preliminary data.</text>
</comment>
<reference evidence="1 2" key="1">
    <citation type="journal article" date="2017" name="Nat. Commun.">
        <title>Genome assembly with in vitro proximity ligation data and whole-genome triplication in lettuce.</title>
        <authorList>
            <person name="Reyes-Chin-Wo S."/>
            <person name="Wang Z."/>
            <person name="Yang X."/>
            <person name="Kozik A."/>
            <person name="Arikit S."/>
            <person name="Song C."/>
            <person name="Xia L."/>
            <person name="Froenicke L."/>
            <person name="Lavelle D.O."/>
            <person name="Truco M.J."/>
            <person name="Xia R."/>
            <person name="Zhu S."/>
            <person name="Xu C."/>
            <person name="Xu H."/>
            <person name="Xu X."/>
            <person name="Cox K."/>
            <person name="Korf I."/>
            <person name="Meyers B.C."/>
            <person name="Michelmore R.W."/>
        </authorList>
    </citation>
    <scope>NUCLEOTIDE SEQUENCE [LARGE SCALE GENOMIC DNA]</scope>
    <source>
        <strain evidence="2">cv. Salinas</strain>
        <tissue evidence="1">Seedlings</tissue>
    </source>
</reference>
<proteinExistence type="predicted"/>
<name>A0A9R1VLR0_LACSA</name>
<dbReference type="PANTHER" id="PTHR31973:SF190">
    <property type="entry name" value="MULE TRANSPOSASE DOMAIN-CONTAINING PROTEIN"/>
    <property type="match status" value="1"/>
</dbReference>
<dbReference type="PANTHER" id="PTHR31973">
    <property type="entry name" value="POLYPROTEIN, PUTATIVE-RELATED"/>
    <property type="match status" value="1"/>
</dbReference>
<sequence length="131" mass="15107">MDQIESNPGVPIRAIQEELQRKYEVSISGDKVFRAKALATKMVVGDYTKQYAVLRDYVVELQATNVDTTVKIQVESEPNCNNSTRQFKWMYVCLCDIPIFSARKDRFCLCFIKIRVPLVIKMFAEFVPSKT</sequence>
<dbReference type="EMBL" id="NBSK02000004">
    <property type="protein sequence ID" value="KAJ0208580.1"/>
    <property type="molecule type" value="Genomic_DNA"/>
</dbReference>
<evidence type="ECO:0000313" key="2">
    <source>
        <dbReference type="Proteomes" id="UP000235145"/>
    </source>
</evidence>
<accession>A0A9R1VLR0</accession>
<protein>
    <submittedName>
        <fullName evidence="1">Uncharacterized protein</fullName>
    </submittedName>
</protein>
<evidence type="ECO:0000313" key="1">
    <source>
        <dbReference type="EMBL" id="KAJ0208580.1"/>
    </source>
</evidence>
<gene>
    <name evidence="1" type="ORF">LSAT_V11C400171710</name>
</gene>
<dbReference type="Proteomes" id="UP000235145">
    <property type="component" value="Unassembled WGS sequence"/>
</dbReference>
<organism evidence="1 2">
    <name type="scientific">Lactuca sativa</name>
    <name type="common">Garden lettuce</name>
    <dbReference type="NCBI Taxonomy" id="4236"/>
    <lineage>
        <taxon>Eukaryota</taxon>
        <taxon>Viridiplantae</taxon>
        <taxon>Streptophyta</taxon>
        <taxon>Embryophyta</taxon>
        <taxon>Tracheophyta</taxon>
        <taxon>Spermatophyta</taxon>
        <taxon>Magnoliopsida</taxon>
        <taxon>eudicotyledons</taxon>
        <taxon>Gunneridae</taxon>
        <taxon>Pentapetalae</taxon>
        <taxon>asterids</taxon>
        <taxon>campanulids</taxon>
        <taxon>Asterales</taxon>
        <taxon>Asteraceae</taxon>
        <taxon>Cichorioideae</taxon>
        <taxon>Cichorieae</taxon>
        <taxon>Lactucinae</taxon>
        <taxon>Lactuca</taxon>
    </lineage>
</organism>